<reference evidence="2 3" key="1">
    <citation type="journal article" date="2019" name="G3 (Bethesda)">
        <title>Sequencing of a Wild Apple (Malus baccata) Genome Unravels the Differences Between Cultivated and Wild Apple Species Regarding Disease Resistance and Cold Tolerance.</title>
        <authorList>
            <person name="Chen X."/>
        </authorList>
    </citation>
    <scope>NUCLEOTIDE SEQUENCE [LARGE SCALE GENOMIC DNA]</scope>
    <source>
        <strain evidence="3">cv. Shandingzi</strain>
        <tissue evidence="2">Leaves</tissue>
    </source>
</reference>
<dbReference type="AlphaFoldDB" id="A0A540ND87"/>
<evidence type="ECO:0000313" key="3">
    <source>
        <dbReference type="Proteomes" id="UP000315295"/>
    </source>
</evidence>
<feature type="compositionally biased region" description="Basic and acidic residues" evidence="1">
    <location>
        <begin position="94"/>
        <end position="112"/>
    </location>
</feature>
<protein>
    <submittedName>
        <fullName evidence="2">Uncharacterized protein</fullName>
    </submittedName>
</protein>
<evidence type="ECO:0000313" key="2">
    <source>
        <dbReference type="EMBL" id="TQE08563.1"/>
    </source>
</evidence>
<name>A0A540ND87_MALBA</name>
<dbReference type="EMBL" id="VIEB01000070">
    <property type="protein sequence ID" value="TQE08563.1"/>
    <property type="molecule type" value="Genomic_DNA"/>
</dbReference>
<evidence type="ECO:0000256" key="1">
    <source>
        <dbReference type="SAM" id="MobiDB-lite"/>
    </source>
</evidence>
<sequence>MERYKHGKLEKKLDHEANFGEARRRLGLQRRRIRRIRWVWFRRDTLGHDSPCHQLCNTRKLCRLRFAFGIRRLKEVMSVKGSQQKRGGGGGGEYRIETERMEKSLKREDADTKNLPASVKTPESSGRWWG</sequence>
<dbReference type="Proteomes" id="UP000315295">
    <property type="component" value="Unassembled WGS sequence"/>
</dbReference>
<gene>
    <name evidence="2" type="ORF">C1H46_005869</name>
</gene>
<proteinExistence type="predicted"/>
<organism evidence="2 3">
    <name type="scientific">Malus baccata</name>
    <name type="common">Siberian crab apple</name>
    <name type="synonym">Pyrus baccata</name>
    <dbReference type="NCBI Taxonomy" id="106549"/>
    <lineage>
        <taxon>Eukaryota</taxon>
        <taxon>Viridiplantae</taxon>
        <taxon>Streptophyta</taxon>
        <taxon>Embryophyta</taxon>
        <taxon>Tracheophyta</taxon>
        <taxon>Spermatophyta</taxon>
        <taxon>Magnoliopsida</taxon>
        <taxon>eudicotyledons</taxon>
        <taxon>Gunneridae</taxon>
        <taxon>Pentapetalae</taxon>
        <taxon>rosids</taxon>
        <taxon>fabids</taxon>
        <taxon>Rosales</taxon>
        <taxon>Rosaceae</taxon>
        <taxon>Amygdaloideae</taxon>
        <taxon>Maleae</taxon>
        <taxon>Malus</taxon>
    </lineage>
</organism>
<comment type="caution">
    <text evidence="2">The sequence shown here is derived from an EMBL/GenBank/DDBJ whole genome shotgun (WGS) entry which is preliminary data.</text>
</comment>
<feature type="region of interest" description="Disordered" evidence="1">
    <location>
        <begin position="78"/>
        <end position="130"/>
    </location>
</feature>
<accession>A0A540ND87</accession>
<keyword evidence="3" id="KW-1185">Reference proteome</keyword>